<dbReference type="EMBL" id="CZQE01000195">
    <property type="protein sequence ID" value="CUS44933.1"/>
    <property type="molecule type" value="Genomic_DNA"/>
</dbReference>
<dbReference type="InterPro" id="IPR036390">
    <property type="entry name" value="WH_DNA-bd_sf"/>
</dbReference>
<name>A0A160TK45_9ZZZZ</name>
<dbReference type="Gene3D" id="1.10.10.10">
    <property type="entry name" value="Winged helix-like DNA-binding domain superfamily/Winged helix DNA-binding domain"/>
    <property type="match status" value="1"/>
</dbReference>
<evidence type="ECO:0000259" key="1">
    <source>
        <dbReference type="PROSITE" id="PS50995"/>
    </source>
</evidence>
<dbReference type="GO" id="GO:0003700">
    <property type="term" value="F:DNA-binding transcription factor activity"/>
    <property type="evidence" value="ECO:0007669"/>
    <property type="project" value="InterPro"/>
</dbReference>
<dbReference type="PRINTS" id="PR00598">
    <property type="entry name" value="HTHMARR"/>
</dbReference>
<protein>
    <submittedName>
        <fullName evidence="2">Transcriptional regulator, MarR family</fullName>
    </submittedName>
</protein>
<dbReference type="PROSITE" id="PS50995">
    <property type="entry name" value="HTH_MARR_2"/>
    <property type="match status" value="1"/>
</dbReference>
<dbReference type="Pfam" id="PF01047">
    <property type="entry name" value="MarR"/>
    <property type="match status" value="1"/>
</dbReference>
<dbReference type="PANTHER" id="PTHR33164">
    <property type="entry name" value="TRANSCRIPTIONAL REGULATOR, MARR FAMILY"/>
    <property type="match status" value="1"/>
</dbReference>
<accession>A0A160TK45</accession>
<gene>
    <name evidence="2" type="ORF">MGWOODY_Smn3861</name>
</gene>
<reference evidence="2" key="1">
    <citation type="submission" date="2015-10" db="EMBL/GenBank/DDBJ databases">
        <authorList>
            <person name="Gilbert D.G."/>
        </authorList>
    </citation>
    <scope>NUCLEOTIDE SEQUENCE</scope>
</reference>
<sequence length="154" mass="17477">MYTREEFNPDVSVGYLTKRIYQSALVGLEPIFVEEGISHLQWSALVSIWYDRGPNCRALAHDLGHDKGATTRLVDTLEERGFLARDRDADDRRVVNLVLTDKGRDIAERCMHGVVDRWNGWLDGWSTEDAGQFINHLQRLRTSLEASVGDDSCA</sequence>
<dbReference type="InterPro" id="IPR039422">
    <property type="entry name" value="MarR/SlyA-like"/>
</dbReference>
<organism evidence="2">
    <name type="scientific">hydrothermal vent metagenome</name>
    <dbReference type="NCBI Taxonomy" id="652676"/>
    <lineage>
        <taxon>unclassified sequences</taxon>
        <taxon>metagenomes</taxon>
        <taxon>ecological metagenomes</taxon>
    </lineage>
</organism>
<dbReference type="InterPro" id="IPR036388">
    <property type="entry name" value="WH-like_DNA-bd_sf"/>
</dbReference>
<dbReference type="InterPro" id="IPR000835">
    <property type="entry name" value="HTH_MarR-typ"/>
</dbReference>
<proteinExistence type="predicted"/>
<dbReference type="SMART" id="SM00347">
    <property type="entry name" value="HTH_MARR"/>
    <property type="match status" value="1"/>
</dbReference>
<evidence type="ECO:0000313" key="2">
    <source>
        <dbReference type="EMBL" id="CUS44933.1"/>
    </source>
</evidence>
<dbReference type="SUPFAM" id="SSF46785">
    <property type="entry name" value="Winged helix' DNA-binding domain"/>
    <property type="match status" value="1"/>
</dbReference>
<dbReference type="PANTHER" id="PTHR33164:SF43">
    <property type="entry name" value="HTH-TYPE TRANSCRIPTIONAL REPRESSOR YETL"/>
    <property type="match status" value="1"/>
</dbReference>
<dbReference type="AlphaFoldDB" id="A0A160TK45"/>
<feature type="domain" description="HTH marR-type" evidence="1">
    <location>
        <begin position="13"/>
        <end position="142"/>
    </location>
</feature>
<dbReference type="GO" id="GO:0006950">
    <property type="term" value="P:response to stress"/>
    <property type="evidence" value="ECO:0007669"/>
    <property type="project" value="TreeGrafter"/>
</dbReference>